<dbReference type="EMBL" id="LVYK01000036">
    <property type="protein sequence ID" value="RAS75486.1"/>
    <property type="molecule type" value="Genomic_DNA"/>
</dbReference>
<gene>
    <name evidence="1" type="ORF">A3864_15945</name>
</gene>
<dbReference type="Proteomes" id="UP000250174">
    <property type="component" value="Unassembled WGS sequence"/>
</dbReference>
<accession>A0AAX1Q7K8</accession>
<evidence type="ECO:0000313" key="1">
    <source>
        <dbReference type="EMBL" id="RAS75486.1"/>
    </source>
</evidence>
<geneLocation type="plasmid" evidence="1">
    <name>pBEH1</name>
</geneLocation>
<sequence>MNIIEIKKILSTLIEYKDSTITYTIPGLIELVYSKAFETFQITTVVDGKTFSYYDVDTASDALYMTLNPEKKEVL</sequence>
<comment type="caution">
    <text evidence="1">The sequence shown here is derived from an EMBL/GenBank/DDBJ whole genome shotgun (WGS) entry which is preliminary data.</text>
</comment>
<dbReference type="AlphaFoldDB" id="A0AAX1Q7K8"/>
<name>A0AAX1Q7K8_9BACI</name>
<reference evidence="1 2" key="1">
    <citation type="submission" date="2016-03" db="EMBL/GenBank/DDBJ databases">
        <title>Comparison of Bacillus endophyticus and B. anthracis characteristics using whole genome sequence analysis and microbiological techniques.</title>
        <authorList>
            <person name="Lekota K.E."/>
            <person name="Mafofo J."/>
            <person name="Rees J."/>
            <person name="Muchadeyi F.C."/>
            <person name="Madoroba E."/>
            <person name="Van Heerden H."/>
        </authorList>
    </citation>
    <scope>NUCLEOTIDE SEQUENCE [LARGE SCALE GENOMIC DNA]</scope>
    <source>
        <strain evidence="1 2">3631_10C</strain>
        <plasmid evidence="1">pBEH1</plasmid>
    </source>
</reference>
<protein>
    <submittedName>
        <fullName evidence="1">Uncharacterized protein</fullName>
    </submittedName>
</protein>
<evidence type="ECO:0000313" key="2">
    <source>
        <dbReference type="Proteomes" id="UP000250174"/>
    </source>
</evidence>
<dbReference type="RefSeq" id="WP_113765782.1">
    <property type="nucleotide sequence ID" value="NZ_LVYK01000036.1"/>
</dbReference>
<keyword evidence="1" id="KW-0614">Plasmid</keyword>
<organism evidence="1 2">
    <name type="scientific">Priestia endophytica</name>
    <dbReference type="NCBI Taxonomy" id="135735"/>
    <lineage>
        <taxon>Bacteria</taxon>
        <taxon>Bacillati</taxon>
        <taxon>Bacillota</taxon>
        <taxon>Bacilli</taxon>
        <taxon>Bacillales</taxon>
        <taxon>Bacillaceae</taxon>
        <taxon>Priestia</taxon>
    </lineage>
</organism>
<proteinExistence type="predicted"/>